<name>A0A150FTZ4_GONPE</name>
<evidence type="ECO:0000313" key="3">
    <source>
        <dbReference type="Proteomes" id="UP000075714"/>
    </source>
</evidence>
<gene>
    <name evidence="2" type="ORF">GPECTOR_812g41</name>
</gene>
<evidence type="ECO:0000313" key="2">
    <source>
        <dbReference type="EMBL" id="KXZ41092.1"/>
    </source>
</evidence>
<protein>
    <recommendedName>
        <fullName evidence="1">Polysaccharide pyruvyl transferase domain-containing protein</fullName>
    </recommendedName>
</protein>
<keyword evidence="3" id="KW-1185">Reference proteome</keyword>
<dbReference type="InterPro" id="IPR007345">
    <property type="entry name" value="Polysacch_pyruvyl_Trfase"/>
</dbReference>
<evidence type="ECO:0000259" key="1">
    <source>
        <dbReference type="Pfam" id="PF04230"/>
    </source>
</evidence>
<accession>A0A150FTZ4</accession>
<dbReference type="Pfam" id="PF04230">
    <property type="entry name" value="PS_pyruv_trans"/>
    <property type="match status" value="1"/>
</dbReference>
<feature type="domain" description="Polysaccharide pyruvyl transferase" evidence="1">
    <location>
        <begin position="122"/>
        <end position="288"/>
    </location>
</feature>
<dbReference type="AlphaFoldDB" id="A0A150FTZ4"/>
<comment type="caution">
    <text evidence="2">The sequence shown here is derived from an EMBL/GenBank/DDBJ whole genome shotgun (WGS) entry which is preliminary data.</text>
</comment>
<dbReference type="OrthoDB" id="570834at2759"/>
<reference evidence="3" key="1">
    <citation type="journal article" date="2016" name="Nat. Commun.">
        <title>The Gonium pectorale genome demonstrates co-option of cell cycle regulation during the evolution of multicellularity.</title>
        <authorList>
            <person name="Hanschen E.R."/>
            <person name="Marriage T.N."/>
            <person name="Ferris P.J."/>
            <person name="Hamaji T."/>
            <person name="Toyoda A."/>
            <person name="Fujiyama A."/>
            <person name="Neme R."/>
            <person name="Noguchi H."/>
            <person name="Minakuchi Y."/>
            <person name="Suzuki M."/>
            <person name="Kawai-Toyooka H."/>
            <person name="Smith D.R."/>
            <person name="Sparks H."/>
            <person name="Anderson J."/>
            <person name="Bakaric R."/>
            <person name="Luria V."/>
            <person name="Karger A."/>
            <person name="Kirschner M.W."/>
            <person name="Durand P.M."/>
            <person name="Michod R.E."/>
            <person name="Nozaki H."/>
            <person name="Olson B.J."/>
        </authorList>
    </citation>
    <scope>NUCLEOTIDE SEQUENCE [LARGE SCALE GENOMIC DNA]</scope>
    <source>
        <strain evidence="3">NIES-2863</strain>
    </source>
</reference>
<organism evidence="2 3">
    <name type="scientific">Gonium pectorale</name>
    <name type="common">Green alga</name>
    <dbReference type="NCBI Taxonomy" id="33097"/>
    <lineage>
        <taxon>Eukaryota</taxon>
        <taxon>Viridiplantae</taxon>
        <taxon>Chlorophyta</taxon>
        <taxon>core chlorophytes</taxon>
        <taxon>Chlorophyceae</taxon>
        <taxon>CS clade</taxon>
        <taxon>Chlamydomonadales</taxon>
        <taxon>Volvocaceae</taxon>
        <taxon>Gonium</taxon>
    </lineage>
</organism>
<proteinExistence type="predicted"/>
<sequence>MVEWVNGDHIRNQRRALPKRRSFREGSDVDLFLLGTANILVNVSNYIQGGIVSVLTKFYTDMIHVYNAPVLMVGLGAQADFGDGLPFGTTNLTEKRSIKASDIILTAQQKEMYGLIKGSGGDIVVRGQFTANICTANGLQPPLVFGCPSLFINHNPSLGARLEAKRIAVLKARDSANLRLAVGLPAVPTQGNMYLQSLVLIQFLAKKVFKVFPKSFVVVQTPHDMDTIHKLQQYGAPITQDRIKYYYDPEHWFEGIGKSADFLFGFRIHGTMAGTAAEVPSVVISTDHRIQELAEGMQLATATVSDPRFGVEAFDLFDFIDSVKFDGRKFDEHRRSIAKQYVALFERLKAPVNPGIAAIANTGAGEATV</sequence>
<dbReference type="Proteomes" id="UP000075714">
    <property type="component" value="Unassembled WGS sequence"/>
</dbReference>
<dbReference type="EMBL" id="LSYV01000808">
    <property type="protein sequence ID" value="KXZ41092.1"/>
    <property type="molecule type" value="Genomic_DNA"/>
</dbReference>